<dbReference type="InterPro" id="IPR002686">
    <property type="entry name" value="Transposase_17"/>
</dbReference>
<dbReference type="GO" id="GO:0004803">
    <property type="term" value="F:transposase activity"/>
    <property type="evidence" value="ECO:0007669"/>
    <property type="project" value="InterPro"/>
</dbReference>
<dbReference type="EMBL" id="FOOU01000003">
    <property type="protein sequence ID" value="SFG09722.1"/>
    <property type="molecule type" value="Genomic_DNA"/>
</dbReference>
<gene>
    <name evidence="2" type="ORF">SAMN05216175_103213</name>
</gene>
<reference evidence="3" key="1">
    <citation type="submission" date="2016-10" db="EMBL/GenBank/DDBJ databases">
        <authorList>
            <person name="Varghese N."/>
            <person name="Submissions S."/>
        </authorList>
    </citation>
    <scope>NUCLEOTIDE SEQUENCE [LARGE SCALE GENOMIC DNA]</scope>
    <source>
        <strain evidence="3">CGMCC 1.10971</strain>
    </source>
</reference>
<evidence type="ECO:0000313" key="2">
    <source>
        <dbReference type="EMBL" id="SFG09722.1"/>
    </source>
</evidence>
<dbReference type="SMART" id="SM01321">
    <property type="entry name" value="Y1_Tnp"/>
    <property type="match status" value="1"/>
</dbReference>
<dbReference type="STRING" id="1045558.SAMN05216175_103213"/>
<dbReference type="Proteomes" id="UP000198623">
    <property type="component" value="Unassembled WGS sequence"/>
</dbReference>
<dbReference type="RefSeq" id="WP_090725774.1">
    <property type="nucleotide sequence ID" value="NZ_FOOU01000003.1"/>
</dbReference>
<sequence length="237" mass="27215">MARKPRFVLPGVPQHIIQRGNNRNPCFFSEADCQKYLDVLHEAADKNEVAIHAYVLMTNHVHLLATPNLPHSIAVMMQDIGRKYVRYINKGYSRTGTLWEGRYKASLVDSEAYLFTCMRYIELNPVRAGMVSHPGEYFWSSYSCNAAGKTNPLIQAHPLYDLCGSNQTQRRHAYRELFLADLDSAQIHQIREAVRKELVLGRDSFKDKVKDMTLRQVRPGQPGRPRIEEAAGIYYVF</sequence>
<dbReference type="OrthoDB" id="9814067at2"/>
<proteinExistence type="predicted"/>
<dbReference type="PANTHER" id="PTHR34322:SF2">
    <property type="entry name" value="TRANSPOSASE IS200-LIKE DOMAIN-CONTAINING PROTEIN"/>
    <property type="match status" value="1"/>
</dbReference>
<feature type="domain" description="Transposase IS200-like" evidence="1">
    <location>
        <begin position="9"/>
        <end position="124"/>
    </location>
</feature>
<dbReference type="PANTHER" id="PTHR34322">
    <property type="entry name" value="TRANSPOSASE, Y1_TNP DOMAIN-CONTAINING"/>
    <property type="match status" value="1"/>
</dbReference>
<dbReference type="SUPFAM" id="SSF143422">
    <property type="entry name" value="Transposase IS200-like"/>
    <property type="match status" value="1"/>
</dbReference>
<accession>A0A1I2P0P8</accession>
<dbReference type="GO" id="GO:0003677">
    <property type="term" value="F:DNA binding"/>
    <property type="evidence" value="ECO:0007669"/>
    <property type="project" value="InterPro"/>
</dbReference>
<dbReference type="AlphaFoldDB" id="A0A1I2P0P8"/>
<keyword evidence="3" id="KW-1185">Reference proteome</keyword>
<dbReference type="GO" id="GO:0006313">
    <property type="term" value="P:DNA transposition"/>
    <property type="evidence" value="ECO:0007669"/>
    <property type="project" value="InterPro"/>
</dbReference>
<protein>
    <submittedName>
        <fullName evidence="2">Putative transposase</fullName>
    </submittedName>
</protein>
<evidence type="ECO:0000259" key="1">
    <source>
        <dbReference type="SMART" id="SM01321"/>
    </source>
</evidence>
<dbReference type="Gene3D" id="3.30.70.1290">
    <property type="entry name" value="Transposase IS200-like"/>
    <property type="match status" value="1"/>
</dbReference>
<dbReference type="InterPro" id="IPR036515">
    <property type="entry name" value="Transposase_17_sf"/>
</dbReference>
<organism evidence="2 3">
    <name type="scientific">Neptunomonas qingdaonensis</name>
    <dbReference type="NCBI Taxonomy" id="1045558"/>
    <lineage>
        <taxon>Bacteria</taxon>
        <taxon>Pseudomonadati</taxon>
        <taxon>Pseudomonadota</taxon>
        <taxon>Gammaproteobacteria</taxon>
        <taxon>Oceanospirillales</taxon>
        <taxon>Oceanospirillaceae</taxon>
        <taxon>Neptunomonas</taxon>
    </lineage>
</organism>
<evidence type="ECO:0000313" key="3">
    <source>
        <dbReference type="Proteomes" id="UP000198623"/>
    </source>
</evidence>
<dbReference type="Pfam" id="PF01797">
    <property type="entry name" value="Y1_Tnp"/>
    <property type="match status" value="1"/>
</dbReference>
<name>A0A1I2P0P8_9GAMM</name>